<dbReference type="InterPro" id="IPR001753">
    <property type="entry name" value="Enoyl-CoA_hydra/iso"/>
</dbReference>
<proteinExistence type="inferred from homology"/>
<comment type="similarity">
    <text evidence="4">Belongs to the enoyl-CoA hydratase/isomerase family.</text>
</comment>
<keyword evidence="2" id="KW-0521">NADP</keyword>
<keyword evidence="7" id="KW-1185">Reference proteome</keyword>
<dbReference type="PROSITE" id="PS00166">
    <property type="entry name" value="ENOYL_COA_HYDRATASE"/>
    <property type="match status" value="1"/>
</dbReference>
<evidence type="ECO:0000256" key="3">
    <source>
        <dbReference type="ARBA" id="ARBA00023002"/>
    </source>
</evidence>
<dbReference type="GO" id="GO:0016491">
    <property type="term" value="F:oxidoreductase activity"/>
    <property type="evidence" value="ECO:0007669"/>
    <property type="project" value="UniProtKB-KW"/>
</dbReference>
<dbReference type="InterPro" id="IPR018376">
    <property type="entry name" value="Enoyl-CoA_hyd/isom_CS"/>
</dbReference>
<dbReference type="AlphaFoldDB" id="A0AAD4HTP9"/>
<evidence type="ECO:0000313" key="7">
    <source>
        <dbReference type="Proteomes" id="UP001197093"/>
    </source>
</evidence>
<dbReference type="SMART" id="SM00822">
    <property type="entry name" value="PKS_KR"/>
    <property type="match status" value="1"/>
</dbReference>
<name>A0AAD4HTP9_9PEZI</name>
<gene>
    <name evidence="6" type="ORF">NEMBOFW57_010006</name>
</gene>
<accession>A0AAD4HTP9</accession>
<dbReference type="CDD" id="cd06558">
    <property type="entry name" value="crotonase-like"/>
    <property type="match status" value="1"/>
</dbReference>
<dbReference type="PANTHER" id="PTHR24320:SF282">
    <property type="entry name" value="WW DOMAIN-CONTAINING OXIDOREDUCTASE"/>
    <property type="match status" value="1"/>
</dbReference>
<keyword evidence="3" id="KW-0560">Oxidoreductase</keyword>
<dbReference type="Gene3D" id="3.40.50.720">
    <property type="entry name" value="NAD(P)-binding Rossmann-like Domain"/>
    <property type="match status" value="1"/>
</dbReference>
<evidence type="ECO:0000313" key="6">
    <source>
        <dbReference type="EMBL" id="KAG7285379.1"/>
    </source>
</evidence>
<dbReference type="Pfam" id="PF00106">
    <property type="entry name" value="adh_short"/>
    <property type="match status" value="1"/>
</dbReference>
<dbReference type="EMBL" id="JAHCVI010000005">
    <property type="protein sequence ID" value="KAG7285379.1"/>
    <property type="molecule type" value="Genomic_DNA"/>
</dbReference>
<dbReference type="NCBIfam" id="NF006128">
    <property type="entry name" value="PRK08272.1"/>
    <property type="match status" value="1"/>
</dbReference>
<evidence type="ECO:0000256" key="1">
    <source>
        <dbReference type="ARBA" id="ARBA00006484"/>
    </source>
</evidence>
<dbReference type="InterPro" id="IPR036291">
    <property type="entry name" value="NAD(P)-bd_dom_sf"/>
</dbReference>
<feature type="domain" description="Ketoreductase" evidence="5">
    <location>
        <begin position="313"/>
        <end position="568"/>
    </location>
</feature>
<dbReference type="PRINTS" id="PR00081">
    <property type="entry name" value="GDHRDH"/>
</dbReference>
<evidence type="ECO:0000256" key="4">
    <source>
        <dbReference type="RuleBase" id="RU003707"/>
    </source>
</evidence>
<comment type="similarity">
    <text evidence="1">Belongs to the short-chain dehydrogenases/reductases (SDR) family.</text>
</comment>
<dbReference type="InterPro" id="IPR002347">
    <property type="entry name" value="SDR_fam"/>
</dbReference>
<evidence type="ECO:0000259" key="5">
    <source>
        <dbReference type="SMART" id="SM00822"/>
    </source>
</evidence>
<organism evidence="6 7">
    <name type="scientific">Staphylotrichum longicolle</name>
    <dbReference type="NCBI Taxonomy" id="669026"/>
    <lineage>
        <taxon>Eukaryota</taxon>
        <taxon>Fungi</taxon>
        <taxon>Dikarya</taxon>
        <taxon>Ascomycota</taxon>
        <taxon>Pezizomycotina</taxon>
        <taxon>Sordariomycetes</taxon>
        <taxon>Sordariomycetidae</taxon>
        <taxon>Sordariales</taxon>
        <taxon>Chaetomiaceae</taxon>
        <taxon>Staphylotrichum</taxon>
    </lineage>
</organism>
<comment type="caution">
    <text evidence="6">The sequence shown here is derived from an EMBL/GenBank/DDBJ whole genome shotgun (WGS) entry which is preliminary data.</text>
</comment>
<dbReference type="Proteomes" id="UP001197093">
    <property type="component" value="Unassembled WGS sequence"/>
</dbReference>
<dbReference type="InterPro" id="IPR057326">
    <property type="entry name" value="KR_dom"/>
</dbReference>
<sequence length="613" mass="67036">MASPVLYNTSEDGKVAYLTLNRPQHFNAIDSELPRALQACVKRANEDPLVHCIVLKGSGPGFCGGYDLGIFAQRAERGRTAGSQDVSAGYDPLTDYAMMKDNTECFASLFHSAKPTIAQVHGAAVAGGSDIALSCDLVVMADNARIGYPPARVWGCPTTAMWALRVGVEKAKRMLFTGDLISGKEAEAMGLVLKSVPEDELEHAVRLLTDRIKTVPINQNWMHKLVINGCVEGQMERAQKLATIFDGMTRNSPEGVAWQRLAQEDGFRAAIAARDEPGRTDEYRRKWKSQLLLQDLPTMAPLLPFALPSLAGKVYLVTGGNTGVGYHTVDELAKHGARVYLGARSPDKAEAAIAQIRAETPTADVHFLQMDLMDLQSVVAAAKQFKEKEPKLHGLVNNAGIMATPFALSRDGFEAQWQTNYLSHWLLTWHLLDTLTATLQEEGSAPGSVRVVDVTSDGHSFAPKVGIDFDDINQEKGGLWSRYGQSKAGNILHAKQLNKLFGPEGTEAAGKRGIWTAAVHPGHLDTNLNKQTALPKFVNTALRALGAYSHAREGAYTSVFAIASPDFKAGDSGEYFVPGQKRKQPSKTARDMELAERLWKWTEDEMQRRKLLE</sequence>
<dbReference type="CDD" id="cd05327">
    <property type="entry name" value="retinol-DH_like_SDR_c_like"/>
    <property type="match status" value="1"/>
</dbReference>
<dbReference type="PANTHER" id="PTHR24320">
    <property type="entry name" value="RETINOL DEHYDROGENASE"/>
    <property type="match status" value="1"/>
</dbReference>
<dbReference type="Gene3D" id="3.90.226.10">
    <property type="entry name" value="2-enoyl-CoA Hydratase, Chain A, domain 1"/>
    <property type="match status" value="1"/>
</dbReference>
<evidence type="ECO:0000256" key="2">
    <source>
        <dbReference type="ARBA" id="ARBA00022857"/>
    </source>
</evidence>
<dbReference type="Pfam" id="PF00378">
    <property type="entry name" value="ECH_1"/>
    <property type="match status" value="1"/>
</dbReference>
<reference evidence="6" key="1">
    <citation type="submission" date="2023-02" db="EMBL/GenBank/DDBJ databases">
        <authorList>
            <person name="Palmer J.M."/>
        </authorList>
    </citation>
    <scope>NUCLEOTIDE SEQUENCE</scope>
    <source>
        <strain evidence="6">FW57</strain>
    </source>
</reference>
<dbReference type="SUPFAM" id="SSF51735">
    <property type="entry name" value="NAD(P)-binding Rossmann-fold domains"/>
    <property type="match status" value="1"/>
</dbReference>
<dbReference type="InterPro" id="IPR029045">
    <property type="entry name" value="ClpP/crotonase-like_dom_sf"/>
</dbReference>
<dbReference type="SUPFAM" id="SSF52096">
    <property type="entry name" value="ClpP/crotonase"/>
    <property type="match status" value="1"/>
</dbReference>
<protein>
    <recommendedName>
        <fullName evidence="5">Ketoreductase domain-containing protein</fullName>
    </recommendedName>
</protein>